<accession>A0A3B0Z5M2</accession>
<dbReference type="InterPro" id="IPR027417">
    <property type="entry name" value="P-loop_NTPase"/>
</dbReference>
<keyword evidence="3" id="KW-0808">Transferase</keyword>
<gene>
    <name evidence="3" type="ORF">MNBD_GAMMA16-315</name>
</gene>
<evidence type="ECO:0000313" key="3">
    <source>
        <dbReference type="EMBL" id="VAW83483.1"/>
    </source>
</evidence>
<proteinExistence type="inferred from homology"/>
<dbReference type="NCBIfam" id="TIGR00152">
    <property type="entry name" value="dephospho-CoA kinase"/>
    <property type="match status" value="1"/>
</dbReference>
<protein>
    <submittedName>
        <fullName evidence="3">Dephospho-CoA kinase</fullName>
        <ecNumber evidence="3">2.7.1.24</ecNumber>
    </submittedName>
</protein>
<dbReference type="SUPFAM" id="SSF52540">
    <property type="entry name" value="P-loop containing nucleoside triphosphate hydrolases"/>
    <property type="match status" value="1"/>
</dbReference>
<evidence type="ECO:0000256" key="1">
    <source>
        <dbReference type="ARBA" id="ARBA00022741"/>
    </source>
</evidence>
<sequence>MLKIGLTGGIGSGKSTVAEIFEAQGIPVIDTDKISHNLVLSGKPCLEKIIGCFGNHILQADGSLDRAKLRNEVFNNPESKKQLEAIMHPVVINEMQDQAHAVIAPYCILAIPLLIETQLQHSVDRILVVDLPEEFQLKRVQERSKLSLDEIKAIMNTQSSREERRTHAHDIIDNSGDISLLKPQVMKLHNIYIHSVHNGFKAST</sequence>
<dbReference type="AlphaFoldDB" id="A0A3B0Z5M2"/>
<dbReference type="CDD" id="cd02022">
    <property type="entry name" value="DPCK"/>
    <property type="match status" value="1"/>
</dbReference>
<dbReference type="Gene3D" id="3.40.50.300">
    <property type="entry name" value="P-loop containing nucleotide triphosphate hydrolases"/>
    <property type="match status" value="1"/>
</dbReference>
<dbReference type="EC" id="2.7.1.24" evidence="3"/>
<name>A0A3B0Z5M2_9ZZZZ</name>
<organism evidence="3">
    <name type="scientific">hydrothermal vent metagenome</name>
    <dbReference type="NCBI Taxonomy" id="652676"/>
    <lineage>
        <taxon>unclassified sequences</taxon>
        <taxon>metagenomes</taxon>
        <taxon>ecological metagenomes</taxon>
    </lineage>
</organism>
<dbReference type="InterPro" id="IPR001977">
    <property type="entry name" value="Depp_CoAkinase"/>
</dbReference>
<dbReference type="GO" id="GO:0004140">
    <property type="term" value="F:dephospho-CoA kinase activity"/>
    <property type="evidence" value="ECO:0007669"/>
    <property type="project" value="UniProtKB-EC"/>
</dbReference>
<keyword evidence="1" id="KW-0547">Nucleotide-binding</keyword>
<dbReference type="PANTHER" id="PTHR10695">
    <property type="entry name" value="DEPHOSPHO-COA KINASE-RELATED"/>
    <property type="match status" value="1"/>
</dbReference>
<dbReference type="GO" id="GO:0005524">
    <property type="term" value="F:ATP binding"/>
    <property type="evidence" value="ECO:0007669"/>
    <property type="project" value="UniProtKB-KW"/>
</dbReference>
<dbReference type="PANTHER" id="PTHR10695:SF46">
    <property type="entry name" value="BIFUNCTIONAL COENZYME A SYNTHASE-RELATED"/>
    <property type="match status" value="1"/>
</dbReference>
<reference evidence="3" key="1">
    <citation type="submission" date="2018-06" db="EMBL/GenBank/DDBJ databases">
        <authorList>
            <person name="Zhirakovskaya E."/>
        </authorList>
    </citation>
    <scope>NUCLEOTIDE SEQUENCE</scope>
</reference>
<dbReference type="EMBL" id="UOFO01000007">
    <property type="protein sequence ID" value="VAW83483.1"/>
    <property type="molecule type" value="Genomic_DNA"/>
</dbReference>
<dbReference type="PROSITE" id="PS51219">
    <property type="entry name" value="DPCK"/>
    <property type="match status" value="1"/>
</dbReference>
<dbReference type="HAMAP" id="MF_00376">
    <property type="entry name" value="Dephospho_CoA_kinase"/>
    <property type="match status" value="1"/>
</dbReference>
<keyword evidence="2" id="KW-0067">ATP-binding</keyword>
<keyword evidence="3" id="KW-0418">Kinase</keyword>
<dbReference type="GO" id="GO:0015937">
    <property type="term" value="P:coenzyme A biosynthetic process"/>
    <property type="evidence" value="ECO:0007669"/>
    <property type="project" value="InterPro"/>
</dbReference>
<dbReference type="Pfam" id="PF01121">
    <property type="entry name" value="CoaE"/>
    <property type="match status" value="1"/>
</dbReference>
<evidence type="ECO:0000256" key="2">
    <source>
        <dbReference type="ARBA" id="ARBA00022840"/>
    </source>
</evidence>